<protein>
    <submittedName>
        <fullName evidence="1">Uncharacterized protein</fullName>
    </submittedName>
</protein>
<name>A0A2V4VIM6_PAEBA</name>
<comment type="caution">
    <text evidence="1">The sequence shown here is derived from an EMBL/GenBank/DDBJ whole genome shotgun (WGS) entry which is preliminary data.</text>
</comment>
<dbReference type="EMBL" id="QJSW01000007">
    <property type="protein sequence ID" value="PYE48868.1"/>
    <property type="molecule type" value="Genomic_DNA"/>
</dbReference>
<proteinExistence type="predicted"/>
<evidence type="ECO:0000313" key="1">
    <source>
        <dbReference type="EMBL" id="PYE48868.1"/>
    </source>
</evidence>
<dbReference type="Proteomes" id="UP000247790">
    <property type="component" value="Unassembled WGS sequence"/>
</dbReference>
<organism evidence="1 2">
    <name type="scientific">Paenibacillus barcinonensis</name>
    <dbReference type="NCBI Taxonomy" id="198119"/>
    <lineage>
        <taxon>Bacteria</taxon>
        <taxon>Bacillati</taxon>
        <taxon>Bacillota</taxon>
        <taxon>Bacilli</taxon>
        <taxon>Bacillales</taxon>
        <taxon>Paenibacillaceae</taxon>
        <taxon>Paenibacillus</taxon>
    </lineage>
</organism>
<gene>
    <name evidence="1" type="ORF">DFQ00_107161</name>
</gene>
<sequence>MRTDEQQVHIQVIFERSDVAFWHGYLKSFYKFSGYILCNDDMIWVISLLIALL</sequence>
<evidence type="ECO:0000313" key="2">
    <source>
        <dbReference type="Proteomes" id="UP000247790"/>
    </source>
</evidence>
<accession>A0A2V4VIM6</accession>
<dbReference type="AlphaFoldDB" id="A0A2V4VIM6"/>
<reference evidence="1 2" key="1">
    <citation type="submission" date="2018-06" db="EMBL/GenBank/DDBJ databases">
        <title>Genomic Encyclopedia of Type Strains, Phase III (KMG-III): the genomes of soil and plant-associated and newly described type strains.</title>
        <authorList>
            <person name="Whitman W."/>
        </authorList>
    </citation>
    <scope>NUCLEOTIDE SEQUENCE [LARGE SCALE GENOMIC DNA]</scope>
    <source>
        <strain evidence="1 2">CECT 7022</strain>
    </source>
</reference>